<name>A0ABU0MT92_9PROT</name>
<dbReference type="SMART" id="SM00028">
    <property type="entry name" value="TPR"/>
    <property type="match status" value="8"/>
</dbReference>
<dbReference type="EC" id="2.4.1.255" evidence="3"/>
<keyword evidence="11" id="KW-1185">Reference proteome</keyword>
<dbReference type="InterPro" id="IPR029489">
    <property type="entry name" value="OGT/SEC/SPY_C"/>
</dbReference>
<keyword evidence="7 8" id="KW-0802">TPR repeat</keyword>
<evidence type="ECO:0000313" key="11">
    <source>
        <dbReference type="Proteomes" id="UP001244552"/>
    </source>
</evidence>
<feature type="domain" description="O-GlcNAc transferase C-terminal" evidence="9">
    <location>
        <begin position="497"/>
        <end position="651"/>
    </location>
</feature>
<keyword evidence="4" id="KW-0328">Glycosyltransferase</keyword>
<protein>
    <recommendedName>
        <fullName evidence="3">protein O-GlcNAc transferase</fullName>
        <ecNumber evidence="3">2.4.1.255</ecNumber>
    </recommendedName>
</protein>
<dbReference type="Proteomes" id="UP001244552">
    <property type="component" value="Unassembled WGS sequence"/>
</dbReference>
<dbReference type="InterPro" id="IPR051939">
    <property type="entry name" value="Glycosyltr_41/O-GlcNAc_trsf"/>
</dbReference>
<evidence type="ECO:0000256" key="3">
    <source>
        <dbReference type="ARBA" id="ARBA00011970"/>
    </source>
</evidence>
<comment type="caution">
    <text evidence="10">The sequence shown here is derived from an EMBL/GenBank/DDBJ whole genome shotgun (WGS) entry which is preliminary data.</text>
</comment>
<dbReference type="InterPro" id="IPR019734">
    <property type="entry name" value="TPR_rpt"/>
</dbReference>
<comment type="pathway">
    <text evidence="1">Protein modification; protein glycosylation.</text>
</comment>
<feature type="repeat" description="TPR" evidence="8">
    <location>
        <begin position="422"/>
        <end position="455"/>
    </location>
</feature>
<feature type="domain" description="O-GlcNAc transferase C-terminal" evidence="9">
    <location>
        <begin position="677"/>
        <end position="852"/>
    </location>
</feature>
<evidence type="ECO:0000256" key="8">
    <source>
        <dbReference type="PROSITE-ProRule" id="PRU00339"/>
    </source>
</evidence>
<evidence type="ECO:0000256" key="7">
    <source>
        <dbReference type="ARBA" id="ARBA00022803"/>
    </source>
</evidence>
<evidence type="ECO:0000256" key="1">
    <source>
        <dbReference type="ARBA" id="ARBA00004922"/>
    </source>
</evidence>
<reference evidence="10 11" key="1">
    <citation type="submission" date="2023-07" db="EMBL/GenBank/DDBJ databases">
        <title>Genomic Encyclopedia of Type Strains, Phase IV (KMG-IV): sequencing the most valuable type-strain genomes for metagenomic binning, comparative biology and taxonomic classification.</title>
        <authorList>
            <person name="Goeker M."/>
        </authorList>
    </citation>
    <scope>NUCLEOTIDE SEQUENCE [LARGE SCALE GENOMIC DNA]</scope>
    <source>
        <strain evidence="10 11">DSM 19922</strain>
    </source>
</reference>
<dbReference type="PROSITE" id="PS50005">
    <property type="entry name" value="TPR"/>
    <property type="match status" value="1"/>
</dbReference>
<evidence type="ECO:0000259" key="9">
    <source>
        <dbReference type="Pfam" id="PF13844"/>
    </source>
</evidence>
<dbReference type="Gene3D" id="3.40.50.11380">
    <property type="match status" value="1"/>
</dbReference>
<keyword evidence="6" id="KW-0677">Repeat</keyword>
<dbReference type="PANTHER" id="PTHR44835:SF1">
    <property type="entry name" value="PROTEIN O-GLCNAC TRANSFERASE"/>
    <property type="match status" value="1"/>
</dbReference>
<dbReference type="InterPro" id="IPR011990">
    <property type="entry name" value="TPR-like_helical_dom_sf"/>
</dbReference>
<evidence type="ECO:0000256" key="5">
    <source>
        <dbReference type="ARBA" id="ARBA00022679"/>
    </source>
</evidence>
<dbReference type="Pfam" id="PF13844">
    <property type="entry name" value="Glyco_transf_41"/>
    <property type="match status" value="2"/>
</dbReference>
<dbReference type="SUPFAM" id="SSF48452">
    <property type="entry name" value="TPR-like"/>
    <property type="match status" value="2"/>
</dbReference>
<evidence type="ECO:0000313" key="10">
    <source>
        <dbReference type="EMBL" id="MDQ0536672.1"/>
    </source>
</evidence>
<dbReference type="Gene3D" id="1.25.40.10">
    <property type="entry name" value="Tetratricopeptide repeat domain"/>
    <property type="match status" value="4"/>
</dbReference>
<gene>
    <name evidence="10" type="ORF">QO018_005570</name>
</gene>
<sequence>MKSTPRQTPSADPQVLLGRAVGLHQNGQLAEAAALYDQVLRRLPKQADALHLSGLIKAQTGALGEGIERIRLAVRADGRQPLFHANLGRLLEAAERWQEAAMAFGNAGRLTPLDPALPRMEAAAWMRAGCPDPAARALRRAMMLEPADAGSASDLGDALYDAGRFLPAADWYGRASTLEPQRILAAFNHGAALRDAGCLPTAAAAFRATALRAPMMAEPLEQRAGICRRLGDGTAAAAAASRLLVLNPGSAEAVRTLAALQGTSGNGDWLTRAVALDPLAEDMVLALAARLYGSGRPAAAERGYRRALELAPGSGLALSGLGLSRAAIGAAMGADGPMPPALRAVRAQPLDAVLAANAGSAIHLTGSRAQALAWYRRALVLEPGNAAAWVNVGKLRLDENAAEEAVGPLDRALRLRDPEQAAAANSNHGAALMALGLHREAVAAFRAALAVAPMDAAIRSNLLFCLCFDDGADPAEVFREHRMFERHLPPVPAVPHAVERGDQHRRLRIGYLSPDFQRYPGPGYHFLLPLVERHDRTAVEVTCYHNDRSRDAATGRFQAAADRWRSVAALPDEELDRQIRADRIDILVDAGGHMSRNRMTLLARRPAPLQMSLPLYPNTTGLSAVDYQFADPRIAPPGADALHSEALIRLPGCVLCYRPGESAVAPPDRPPLERNGHVTFGSFNNVTKVNAATIALWSRLLAAVPTARLVLKWRGLGTGSGLDRRLLSAFARHGIGAERLDLRGLTPDPYQGYTTIDVALDPVFANGGTTICDALWMGVPVLNQSGPTKIGRWGATLLSAVGLEELVTADDESYLAQGIRLASDRSFLDACRGGLRSRMAGSVLMDETAYARAVESGYREAWRRRCRDLPPAPFDVAVDSAP</sequence>
<dbReference type="Pfam" id="PF13432">
    <property type="entry name" value="TPR_16"/>
    <property type="match status" value="1"/>
</dbReference>
<organism evidence="10 11">
    <name type="scientific">Azospirillum picis</name>
    <dbReference type="NCBI Taxonomy" id="488438"/>
    <lineage>
        <taxon>Bacteria</taxon>
        <taxon>Pseudomonadati</taxon>
        <taxon>Pseudomonadota</taxon>
        <taxon>Alphaproteobacteria</taxon>
        <taxon>Rhodospirillales</taxon>
        <taxon>Azospirillaceae</taxon>
        <taxon>Azospirillum</taxon>
    </lineage>
</organism>
<dbReference type="PANTHER" id="PTHR44835">
    <property type="entry name" value="UDP-N-ACETYLGLUCOSAMINE--PEPTIDE N-ACETYLGLUCOSAMINYLTRANSFERASE SPINDLY-RELATED"/>
    <property type="match status" value="1"/>
</dbReference>
<comment type="similarity">
    <text evidence="2">Belongs to the glycosyltransferase 41 family. O-GlcNAc transferase subfamily.</text>
</comment>
<accession>A0ABU0MT92</accession>
<evidence type="ECO:0000256" key="6">
    <source>
        <dbReference type="ARBA" id="ARBA00022737"/>
    </source>
</evidence>
<evidence type="ECO:0000256" key="4">
    <source>
        <dbReference type="ARBA" id="ARBA00022676"/>
    </source>
</evidence>
<keyword evidence="5" id="KW-0808">Transferase</keyword>
<proteinExistence type="inferred from homology"/>
<dbReference type="RefSeq" id="WP_246513663.1">
    <property type="nucleotide sequence ID" value="NZ_JAGINO010000030.1"/>
</dbReference>
<dbReference type="EMBL" id="JAUSVU010000030">
    <property type="protein sequence ID" value="MDQ0536672.1"/>
    <property type="molecule type" value="Genomic_DNA"/>
</dbReference>
<evidence type="ECO:0000256" key="2">
    <source>
        <dbReference type="ARBA" id="ARBA00005386"/>
    </source>
</evidence>
<dbReference type="Gene3D" id="3.40.50.2000">
    <property type="entry name" value="Glycogen Phosphorylase B"/>
    <property type="match status" value="1"/>
</dbReference>